<dbReference type="CDD" id="cd00156">
    <property type="entry name" value="REC"/>
    <property type="match status" value="1"/>
</dbReference>
<dbReference type="AlphaFoldDB" id="A0AA86MXC0"/>
<feature type="modified residue" description="4-aspartylphosphate" evidence="2">
    <location>
        <position position="56"/>
    </location>
</feature>
<dbReference type="Proteomes" id="UP001179121">
    <property type="component" value="Chromosome"/>
</dbReference>
<dbReference type="InterPro" id="IPR050595">
    <property type="entry name" value="Bact_response_regulator"/>
</dbReference>
<dbReference type="InterPro" id="IPR011006">
    <property type="entry name" value="CheY-like_superfamily"/>
</dbReference>
<evidence type="ECO:0000313" key="4">
    <source>
        <dbReference type="EMBL" id="CAI4030752.1"/>
    </source>
</evidence>
<organism evidence="4 5">
    <name type="scientific">Nitrospira tepida</name>
    <dbReference type="NCBI Taxonomy" id="2973512"/>
    <lineage>
        <taxon>Bacteria</taxon>
        <taxon>Pseudomonadati</taxon>
        <taxon>Nitrospirota</taxon>
        <taxon>Nitrospiria</taxon>
        <taxon>Nitrospirales</taxon>
        <taxon>Nitrospiraceae</taxon>
        <taxon>Nitrospira</taxon>
    </lineage>
</organism>
<evidence type="ECO:0000259" key="3">
    <source>
        <dbReference type="PROSITE" id="PS50110"/>
    </source>
</evidence>
<dbReference type="GO" id="GO:0000160">
    <property type="term" value="P:phosphorelay signal transduction system"/>
    <property type="evidence" value="ECO:0007669"/>
    <property type="project" value="InterPro"/>
</dbReference>
<dbReference type="EMBL" id="OX365700">
    <property type="protein sequence ID" value="CAI4030752.1"/>
    <property type="molecule type" value="Genomic_DNA"/>
</dbReference>
<gene>
    <name evidence="4" type="ORF">DNFV4_01182</name>
</gene>
<evidence type="ECO:0000256" key="2">
    <source>
        <dbReference type="PROSITE-ProRule" id="PRU00169"/>
    </source>
</evidence>
<dbReference type="PROSITE" id="PS50110">
    <property type="entry name" value="RESPONSE_REGULATORY"/>
    <property type="match status" value="1"/>
</dbReference>
<dbReference type="SUPFAM" id="SSF52172">
    <property type="entry name" value="CheY-like"/>
    <property type="match status" value="1"/>
</dbReference>
<feature type="domain" description="Response regulatory" evidence="3">
    <location>
        <begin position="7"/>
        <end position="124"/>
    </location>
</feature>
<dbReference type="RefSeq" id="WP_289267722.1">
    <property type="nucleotide sequence ID" value="NZ_OX365700.1"/>
</dbReference>
<name>A0AA86MXC0_9BACT</name>
<dbReference type="PANTHER" id="PTHR44591:SF25">
    <property type="entry name" value="CHEMOTAXIS TWO-COMPONENT RESPONSE REGULATOR"/>
    <property type="match status" value="1"/>
</dbReference>
<dbReference type="InterPro" id="IPR001789">
    <property type="entry name" value="Sig_transdc_resp-reg_receiver"/>
</dbReference>
<reference evidence="4" key="1">
    <citation type="submission" date="2022-10" db="EMBL/GenBank/DDBJ databases">
        <authorList>
            <person name="Koch H."/>
        </authorList>
    </citation>
    <scope>NUCLEOTIDE SEQUENCE</scope>
    <source>
        <strain evidence="4">DNF</strain>
    </source>
</reference>
<dbReference type="Pfam" id="PF00072">
    <property type="entry name" value="Response_reg"/>
    <property type="match status" value="1"/>
</dbReference>
<sequence>MEGHGKRVLIVDDNRDVRHVISLLLMSAGYTVSEAGDGVEAVAELKRRRYDVILTDVRMPHMNGRELLKICRDQYPLTPVIVLSNDFHSPADSHPPVSAEDGAFACLSKPVDARLLLYAVRNALADPDPTAHNAAPLRKDLALHWKPGPPPA</sequence>
<accession>A0AA86MXC0</accession>
<dbReference type="SMART" id="SM00448">
    <property type="entry name" value="REC"/>
    <property type="match status" value="1"/>
</dbReference>
<evidence type="ECO:0000313" key="5">
    <source>
        <dbReference type="Proteomes" id="UP001179121"/>
    </source>
</evidence>
<dbReference type="PANTHER" id="PTHR44591">
    <property type="entry name" value="STRESS RESPONSE REGULATOR PROTEIN 1"/>
    <property type="match status" value="1"/>
</dbReference>
<keyword evidence="1 2" id="KW-0597">Phosphoprotein</keyword>
<protein>
    <submittedName>
        <fullName evidence="4">Response regulator, CheY-like (Modular protein)</fullName>
    </submittedName>
</protein>
<keyword evidence="5" id="KW-1185">Reference proteome</keyword>
<dbReference type="Gene3D" id="3.40.50.2300">
    <property type="match status" value="1"/>
</dbReference>
<dbReference type="KEGG" id="nti:DNFV4_01182"/>
<evidence type="ECO:0000256" key="1">
    <source>
        <dbReference type="ARBA" id="ARBA00022553"/>
    </source>
</evidence>
<proteinExistence type="predicted"/>